<dbReference type="ExpressionAtlas" id="N1R1C7">
    <property type="expression patterns" value="baseline"/>
</dbReference>
<dbReference type="PANTHER" id="PTHR32133">
    <property type="entry name" value="OS07G0120400 PROTEIN"/>
    <property type="match status" value="1"/>
</dbReference>
<dbReference type="EnsemblPlants" id="EMT16187">
    <property type="protein sequence ID" value="EMT16187"/>
    <property type="gene ID" value="F775_52400"/>
</dbReference>
<evidence type="ECO:0000313" key="2">
    <source>
        <dbReference type="EnsemblPlants" id="EMT16187"/>
    </source>
</evidence>
<evidence type="ECO:0000259" key="1">
    <source>
        <dbReference type="Pfam" id="PF00646"/>
    </source>
</evidence>
<dbReference type="InterPro" id="IPR001810">
    <property type="entry name" value="F-box_dom"/>
</dbReference>
<organism evidence="2">
    <name type="scientific">Aegilops tauschii</name>
    <name type="common">Tausch's goatgrass</name>
    <name type="synonym">Aegilops squarrosa</name>
    <dbReference type="NCBI Taxonomy" id="37682"/>
    <lineage>
        <taxon>Eukaryota</taxon>
        <taxon>Viridiplantae</taxon>
        <taxon>Streptophyta</taxon>
        <taxon>Embryophyta</taxon>
        <taxon>Tracheophyta</taxon>
        <taxon>Spermatophyta</taxon>
        <taxon>Magnoliopsida</taxon>
        <taxon>Liliopsida</taxon>
        <taxon>Poales</taxon>
        <taxon>Poaceae</taxon>
        <taxon>BOP clade</taxon>
        <taxon>Pooideae</taxon>
        <taxon>Triticodae</taxon>
        <taxon>Triticeae</taxon>
        <taxon>Triticinae</taxon>
        <taxon>Aegilops</taxon>
    </lineage>
</organism>
<reference evidence="2" key="1">
    <citation type="submission" date="2015-06" db="UniProtKB">
        <authorList>
            <consortium name="EnsemblPlants"/>
        </authorList>
    </citation>
    <scope>IDENTIFICATION</scope>
</reference>
<feature type="domain" description="F-box" evidence="1">
    <location>
        <begin position="4"/>
        <end position="41"/>
    </location>
</feature>
<name>N1R1C7_AEGTA</name>
<dbReference type="InterPro" id="IPR036047">
    <property type="entry name" value="F-box-like_dom_sf"/>
</dbReference>
<protein>
    <recommendedName>
        <fullName evidence="1">F-box domain-containing protein</fullName>
    </recommendedName>
</protein>
<dbReference type="Gene3D" id="1.20.1280.50">
    <property type="match status" value="1"/>
</dbReference>
<dbReference type="PANTHER" id="PTHR32133:SF378">
    <property type="entry name" value="F-BOX DOMAIN CONTAINING PROTEIN, EXPRESSED"/>
    <property type="match status" value="1"/>
</dbReference>
<dbReference type="AlphaFoldDB" id="N1R1C7"/>
<accession>N1R1C7</accession>
<dbReference type="Pfam" id="PF00646">
    <property type="entry name" value="F-box"/>
    <property type="match status" value="1"/>
</dbReference>
<sequence>MDSEDILAEILLRLSPHPSSLPRASLVCKRWRRLVTDPGFIRRFAHHCKQPIIGVFFALFRGKPSFRPTLDPPDSIPPDRFSLRLEGDSWHFHGWQPDRFSLRLEGDSWHFHGCRHGRVLLTKNLCGHIQQVLVWDPVTGDQRFLGVPRHLEDVWSTRRVASAVVCAAGGKGGVHGGFHSSPFKVVLLCNNQAVAAQVFSYVYSSETGAWGNLISESARSLATVNSRHIMVGNSLYWFVFAREVRILEFDMDTESFAEIERCHRRPMSGTGTMAST</sequence>
<dbReference type="SUPFAM" id="SSF81383">
    <property type="entry name" value="F-box domain"/>
    <property type="match status" value="1"/>
</dbReference>
<proteinExistence type="predicted"/>